<dbReference type="Proteomes" id="UP000460333">
    <property type="component" value="Unassembled WGS sequence"/>
</dbReference>
<evidence type="ECO:0000256" key="1">
    <source>
        <dbReference type="SAM" id="MobiDB-lite"/>
    </source>
</evidence>
<reference evidence="5 6" key="1">
    <citation type="submission" date="2018-08" db="EMBL/GenBank/DDBJ databases">
        <title>A genome reference for cultivated species of the human gut microbiota.</title>
        <authorList>
            <person name="Zou Y."/>
            <person name="Xue W."/>
            <person name="Luo G."/>
        </authorList>
    </citation>
    <scope>NUCLEOTIDE SEQUENCE [LARGE SCALE GENOMIC DNA]</scope>
    <source>
        <strain evidence="5 6">AF11-12</strain>
    </source>
</reference>
<dbReference type="EMBL" id="WDUB01000002">
    <property type="protein sequence ID" value="KAB7204128.1"/>
    <property type="molecule type" value="Genomic_DNA"/>
</dbReference>
<organism evidence="2 9">
    <name type="scientific">Bifidobacterium longum</name>
    <dbReference type="NCBI Taxonomy" id="216816"/>
    <lineage>
        <taxon>Bacteria</taxon>
        <taxon>Bacillati</taxon>
        <taxon>Actinomycetota</taxon>
        <taxon>Actinomycetes</taxon>
        <taxon>Bifidobacteriales</taxon>
        <taxon>Bifidobacteriaceae</taxon>
        <taxon>Bifidobacterium</taxon>
    </lineage>
</organism>
<accession>A0A269T9Z5</accession>
<evidence type="ECO:0000313" key="4">
    <source>
        <dbReference type="EMBL" id="KAB7324212.1"/>
    </source>
</evidence>
<dbReference type="EMBL" id="WDTJ01000001">
    <property type="protein sequence ID" value="KAB7237799.1"/>
    <property type="molecule type" value="Genomic_DNA"/>
</dbReference>
<dbReference type="Proteomes" id="UP000476628">
    <property type="component" value="Unassembled WGS sequence"/>
</dbReference>
<reference evidence="7 8" key="2">
    <citation type="journal article" date="2019" name="Nat. Med.">
        <title>A library of human gut bacterial isolates paired with longitudinal multiomics data enables mechanistic microbiome research.</title>
        <authorList>
            <person name="Poyet M."/>
            <person name="Groussin M."/>
            <person name="Gibbons S.M."/>
            <person name="Avila-Pacheco J."/>
            <person name="Jiang X."/>
            <person name="Kearney S.M."/>
            <person name="Perrotta A.R."/>
            <person name="Berdy B."/>
            <person name="Zhao S."/>
            <person name="Lieberman T.D."/>
            <person name="Swanson P.K."/>
            <person name="Smith M."/>
            <person name="Roesemann S."/>
            <person name="Alexander J.E."/>
            <person name="Rich S.A."/>
            <person name="Livny J."/>
            <person name="Vlamakis H."/>
            <person name="Clish C."/>
            <person name="Bullock K."/>
            <person name="Deik A."/>
            <person name="Scott J."/>
            <person name="Pierce K.A."/>
            <person name="Xavier R.J."/>
            <person name="Alm E.J."/>
        </authorList>
    </citation>
    <scope>NUCLEOTIDE SEQUENCE [LARGE SCALE GENOMIC DNA]</scope>
    <source>
        <strain evidence="3 8">BIOML-A118</strain>
        <strain evidence="2 9">BIOML-A136</strain>
        <strain evidence="4 7">BIOML-A75</strain>
    </source>
</reference>
<evidence type="ECO:0000313" key="5">
    <source>
        <dbReference type="EMBL" id="RGW63649.1"/>
    </source>
</evidence>
<dbReference type="AlphaFoldDB" id="A0A269T9Z5"/>
<name>A0A269T9Z5_BIFLN</name>
<sequence length="70" mass="7443">MVCPLGITPKYAVSSGDAHQDAVTAQYIVISHASSRTFHESIAISKPSPSHHRSGKTSRKTAPKNIMGPT</sequence>
<evidence type="ECO:0000313" key="3">
    <source>
        <dbReference type="EMBL" id="KAB7237799.1"/>
    </source>
</evidence>
<evidence type="ECO:0000313" key="8">
    <source>
        <dbReference type="Proteomes" id="UP000460333"/>
    </source>
</evidence>
<dbReference type="Proteomes" id="UP000451234">
    <property type="component" value="Unassembled WGS sequence"/>
</dbReference>
<keyword evidence="2" id="KW-0418">Kinase</keyword>
<evidence type="ECO:0000313" key="6">
    <source>
        <dbReference type="Proteomes" id="UP000265775"/>
    </source>
</evidence>
<protein>
    <submittedName>
        <fullName evidence="2">Phosphomethylpyrimidine kinase</fullName>
    </submittedName>
</protein>
<dbReference type="Proteomes" id="UP000265775">
    <property type="component" value="Unassembled WGS sequence"/>
</dbReference>
<gene>
    <name evidence="5" type="ORF">DWV59_08915</name>
    <name evidence="4" type="ORF">GBB65_01545</name>
    <name evidence="3" type="ORF">GBC43_01805</name>
    <name evidence="2" type="ORF">GBC45_02670</name>
</gene>
<proteinExistence type="predicted"/>
<comment type="caution">
    <text evidence="2">The sequence shown here is derived from an EMBL/GenBank/DDBJ whole genome shotgun (WGS) entry which is preliminary data.</text>
</comment>
<evidence type="ECO:0000313" key="2">
    <source>
        <dbReference type="EMBL" id="KAB7204128.1"/>
    </source>
</evidence>
<feature type="region of interest" description="Disordered" evidence="1">
    <location>
        <begin position="42"/>
        <end position="70"/>
    </location>
</feature>
<feature type="compositionally biased region" description="Basic residues" evidence="1">
    <location>
        <begin position="49"/>
        <end position="62"/>
    </location>
</feature>
<dbReference type="EMBL" id="QSAR01000011">
    <property type="protein sequence ID" value="RGW63649.1"/>
    <property type="molecule type" value="Genomic_DNA"/>
</dbReference>
<dbReference type="EMBL" id="WDRV01000001">
    <property type="protein sequence ID" value="KAB7324212.1"/>
    <property type="molecule type" value="Genomic_DNA"/>
</dbReference>
<keyword evidence="2" id="KW-0808">Transferase</keyword>
<evidence type="ECO:0000313" key="9">
    <source>
        <dbReference type="Proteomes" id="UP000476628"/>
    </source>
</evidence>
<evidence type="ECO:0000313" key="7">
    <source>
        <dbReference type="Proteomes" id="UP000451234"/>
    </source>
</evidence>
<dbReference type="GO" id="GO:0016301">
    <property type="term" value="F:kinase activity"/>
    <property type="evidence" value="ECO:0007669"/>
    <property type="project" value="UniProtKB-KW"/>
</dbReference>